<dbReference type="AlphaFoldDB" id="A0A0J8JPX7"/>
<comment type="caution">
    <text evidence="1">The sequence shown here is derived from an EMBL/GenBank/DDBJ whole genome shotgun (WGS) entry which is preliminary data.</text>
</comment>
<name>A0A0J8JPX7_9ALTE</name>
<dbReference type="Proteomes" id="UP000037600">
    <property type="component" value="Unassembled WGS sequence"/>
</dbReference>
<evidence type="ECO:0000313" key="2">
    <source>
        <dbReference type="Proteomes" id="UP000037600"/>
    </source>
</evidence>
<sequence>MKEVSGYVFSNECSFLKIADLVYDSDEIIEELVPAIVANYAFSVELMLKSLDVNYQNVGGPSAGLLPSTEIETNIRGHKLANIFSQLPHDSKELLKKAFKECTKEEIEPILDLCNNDFALIRYAHESQSKKIYRIGKLRLLAQGVNQSIREYFA</sequence>
<organism evidence="1 2">
    <name type="scientific">Catenovulum maritimum</name>
    <dbReference type="NCBI Taxonomy" id="1513271"/>
    <lineage>
        <taxon>Bacteria</taxon>
        <taxon>Pseudomonadati</taxon>
        <taxon>Pseudomonadota</taxon>
        <taxon>Gammaproteobacteria</taxon>
        <taxon>Alteromonadales</taxon>
        <taxon>Alteromonadaceae</taxon>
        <taxon>Catenovulum</taxon>
    </lineage>
</organism>
<dbReference type="EMBL" id="LAZL01000002">
    <property type="protein sequence ID" value="KMT66746.1"/>
    <property type="molecule type" value="Genomic_DNA"/>
</dbReference>
<accession>A0A0J8JPX7</accession>
<dbReference type="RefSeq" id="WP_048688393.1">
    <property type="nucleotide sequence ID" value="NZ_KQ130482.1"/>
</dbReference>
<evidence type="ECO:0000313" key="1">
    <source>
        <dbReference type="EMBL" id="KMT66746.1"/>
    </source>
</evidence>
<dbReference type="STRING" id="1513271.XM47_01065"/>
<keyword evidence="2" id="KW-1185">Reference proteome</keyword>
<proteinExistence type="predicted"/>
<reference evidence="1 2" key="1">
    <citation type="submission" date="2015-04" db="EMBL/GenBank/DDBJ databases">
        <title>Draft Genome Sequence of the Novel Agar-Digesting Marine Bacterium Q1.</title>
        <authorList>
            <person name="Li Y."/>
            <person name="Li D."/>
            <person name="Chen G."/>
            <person name="Du Z."/>
        </authorList>
    </citation>
    <scope>NUCLEOTIDE SEQUENCE [LARGE SCALE GENOMIC DNA]</scope>
    <source>
        <strain evidence="1 2">Q1</strain>
    </source>
</reference>
<gene>
    <name evidence="1" type="ORF">XM47_01065</name>
</gene>
<protein>
    <submittedName>
        <fullName evidence="1">Uncharacterized protein</fullName>
    </submittedName>
</protein>